<feature type="region of interest" description="Disordered" evidence="1">
    <location>
        <begin position="32"/>
        <end position="59"/>
    </location>
</feature>
<proteinExistence type="predicted"/>
<reference evidence="2 3" key="1">
    <citation type="submission" date="2021-01" db="EMBL/GenBank/DDBJ databases">
        <title>Whole genome shotgun sequence of Actinoplanes humidus NBRC 14915.</title>
        <authorList>
            <person name="Komaki H."/>
            <person name="Tamura T."/>
        </authorList>
    </citation>
    <scope>NUCLEOTIDE SEQUENCE [LARGE SCALE GENOMIC DNA]</scope>
    <source>
        <strain evidence="2 3">NBRC 14915</strain>
    </source>
</reference>
<name>A0ABQ3ZNZ4_9ACTN</name>
<dbReference type="Proteomes" id="UP000603200">
    <property type="component" value="Unassembled WGS sequence"/>
</dbReference>
<sequence>MSCPTPRLCNGLSSYPTPRLCNGLSWRAAPHLSNRSGRATNRGGRATNRTNGSRGHRWSKHWRALLTGEQRKSRFS</sequence>
<comment type="caution">
    <text evidence="2">The sequence shown here is derived from an EMBL/GenBank/DDBJ whole genome shotgun (WGS) entry which is preliminary data.</text>
</comment>
<gene>
    <name evidence="2" type="ORF">Ahu01nite_034170</name>
</gene>
<protein>
    <submittedName>
        <fullName evidence="2">Uncharacterized protein</fullName>
    </submittedName>
</protein>
<organism evidence="2 3">
    <name type="scientific">Winogradskya humida</name>
    <dbReference type="NCBI Taxonomy" id="113566"/>
    <lineage>
        <taxon>Bacteria</taxon>
        <taxon>Bacillati</taxon>
        <taxon>Actinomycetota</taxon>
        <taxon>Actinomycetes</taxon>
        <taxon>Micromonosporales</taxon>
        <taxon>Micromonosporaceae</taxon>
        <taxon>Winogradskya</taxon>
    </lineage>
</organism>
<evidence type="ECO:0000313" key="2">
    <source>
        <dbReference type="EMBL" id="GIE20315.1"/>
    </source>
</evidence>
<dbReference type="EMBL" id="BOMN01000040">
    <property type="protein sequence ID" value="GIE20315.1"/>
    <property type="molecule type" value="Genomic_DNA"/>
</dbReference>
<keyword evidence="3" id="KW-1185">Reference proteome</keyword>
<evidence type="ECO:0000256" key="1">
    <source>
        <dbReference type="SAM" id="MobiDB-lite"/>
    </source>
</evidence>
<evidence type="ECO:0000313" key="3">
    <source>
        <dbReference type="Proteomes" id="UP000603200"/>
    </source>
</evidence>
<accession>A0ABQ3ZNZ4</accession>